<comment type="caution">
    <text evidence="1">The sequence shown here is derived from an EMBL/GenBank/DDBJ whole genome shotgun (WGS) entry which is preliminary data.</text>
</comment>
<accession>A0A8B6M0G2</accession>
<dbReference type="Proteomes" id="UP000485880">
    <property type="component" value="Unassembled WGS sequence"/>
</dbReference>
<protein>
    <submittedName>
        <fullName evidence="1">Uncharacterized protein</fullName>
    </submittedName>
</protein>
<name>A0A8B6M0G2_METTU</name>
<sequence length="28" mass="3286">MDARIKSGHDAEEWGLANRYRHGKARPY</sequence>
<dbReference type="AlphaFoldDB" id="A0A8B6M0G2"/>
<gene>
    <name evidence="1" type="ORF">MPC4_10497</name>
</gene>
<keyword evidence="2" id="KW-1185">Reference proteome</keyword>
<organism evidence="1 2">
    <name type="scientific">Methylocella tundrae</name>
    <dbReference type="NCBI Taxonomy" id="227605"/>
    <lineage>
        <taxon>Bacteria</taxon>
        <taxon>Pseudomonadati</taxon>
        <taxon>Pseudomonadota</taxon>
        <taxon>Alphaproteobacteria</taxon>
        <taxon>Hyphomicrobiales</taxon>
        <taxon>Beijerinckiaceae</taxon>
        <taxon>Methylocella</taxon>
    </lineage>
</organism>
<evidence type="ECO:0000313" key="1">
    <source>
        <dbReference type="EMBL" id="VTZ48541.1"/>
    </source>
</evidence>
<dbReference type="EMBL" id="CABFMQ020000001">
    <property type="protein sequence ID" value="VTZ48541.1"/>
    <property type="molecule type" value="Genomic_DNA"/>
</dbReference>
<proteinExistence type="predicted"/>
<evidence type="ECO:0000313" key="2">
    <source>
        <dbReference type="Proteomes" id="UP000485880"/>
    </source>
</evidence>
<reference evidence="1 2" key="1">
    <citation type="submission" date="2019-05" db="EMBL/GenBank/DDBJ databases">
        <authorList>
            <person name="Farhan Ul Haque M."/>
        </authorList>
    </citation>
    <scope>NUCLEOTIDE SEQUENCE [LARGE SCALE GENOMIC DNA]</scope>
    <source>
        <strain evidence="1">2</strain>
    </source>
</reference>